<evidence type="ECO:0000256" key="5">
    <source>
        <dbReference type="ARBA" id="ARBA00023136"/>
    </source>
</evidence>
<sequence length="186" mass="21263">MSELDTQLPSAFVVDVLLWKRWRVSLGSIILATLAWILFEWTGLPFLTICSDVLLILIVLYFLHAKYAALRNKQPPYLPELSVSEEMVYDVAAFFRVKLNYVLLLAHEITVGKDFRTFIKVVVCLGLFSTICNMISFFTLVYIGTLMMIITPPLYNKYCQPSKHYTIVDESVVNGIPCNIPKDKES</sequence>
<dbReference type="InterPro" id="IPR003388">
    <property type="entry name" value="Reticulon"/>
</dbReference>
<dbReference type="Proteomes" id="UP001603857">
    <property type="component" value="Unassembled WGS sequence"/>
</dbReference>
<dbReference type="GO" id="GO:0005789">
    <property type="term" value="C:endoplasmic reticulum membrane"/>
    <property type="evidence" value="ECO:0007669"/>
    <property type="project" value="UniProtKB-SubCell"/>
</dbReference>
<evidence type="ECO:0000256" key="1">
    <source>
        <dbReference type="ARBA" id="ARBA00004477"/>
    </source>
</evidence>
<evidence type="ECO:0000256" key="2">
    <source>
        <dbReference type="ARBA" id="ARBA00022692"/>
    </source>
</evidence>
<keyword evidence="2 6" id="KW-0812">Transmembrane</keyword>
<evidence type="ECO:0000313" key="8">
    <source>
        <dbReference type="EMBL" id="KAL2335509.1"/>
    </source>
</evidence>
<feature type="transmembrane region" description="Helical" evidence="6">
    <location>
        <begin position="46"/>
        <end position="67"/>
    </location>
</feature>
<comment type="subcellular location">
    <subcellularLocation>
        <location evidence="1 6">Endoplasmic reticulum membrane</location>
        <topology evidence="1 6">Multi-pass membrane protein</topology>
    </subcellularLocation>
</comment>
<dbReference type="PROSITE" id="PS50845">
    <property type="entry name" value="RETICULON"/>
    <property type="match status" value="1"/>
</dbReference>
<organism evidence="8 9">
    <name type="scientific">Flemingia macrophylla</name>
    <dbReference type="NCBI Taxonomy" id="520843"/>
    <lineage>
        <taxon>Eukaryota</taxon>
        <taxon>Viridiplantae</taxon>
        <taxon>Streptophyta</taxon>
        <taxon>Embryophyta</taxon>
        <taxon>Tracheophyta</taxon>
        <taxon>Spermatophyta</taxon>
        <taxon>Magnoliopsida</taxon>
        <taxon>eudicotyledons</taxon>
        <taxon>Gunneridae</taxon>
        <taxon>Pentapetalae</taxon>
        <taxon>rosids</taxon>
        <taxon>fabids</taxon>
        <taxon>Fabales</taxon>
        <taxon>Fabaceae</taxon>
        <taxon>Papilionoideae</taxon>
        <taxon>50 kb inversion clade</taxon>
        <taxon>NPAAA clade</taxon>
        <taxon>indigoferoid/millettioid clade</taxon>
        <taxon>Phaseoleae</taxon>
        <taxon>Flemingia</taxon>
    </lineage>
</organism>
<evidence type="ECO:0000313" key="9">
    <source>
        <dbReference type="Proteomes" id="UP001603857"/>
    </source>
</evidence>
<dbReference type="PANTHER" id="PTHR10994">
    <property type="entry name" value="RETICULON"/>
    <property type="match status" value="1"/>
</dbReference>
<comment type="caution">
    <text evidence="8">The sequence shown here is derived from an EMBL/GenBank/DDBJ whole genome shotgun (WGS) entry which is preliminary data.</text>
</comment>
<keyword evidence="3 6" id="KW-0256">Endoplasmic reticulum</keyword>
<dbReference type="AlphaFoldDB" id="A0ABD1MIC2"/>
<reference evidence="8 9" key="1">
    <citation type="submission" date="2024-08" db="EMBL/GenBank/DDBJ databases">
        <title>Insights into the chromosomal genome structure of Flemingia macrophylla.</title>
        <authorList>
            <person name="Ding Y."/>
            <person name="Zhao Y."/>
            <person name="Bi W."/>
            <person name="Wu M."/>
            <person name="Zhao G."/>
            <person name="Gong Y."/>
            <person name="Li W."/>
            <person name="Zhang P."/>
        </authorList>
    </citation>
    <scope>NUCLEOTIDE SEQUENCE [LARGE SCALE GENOMIC DNA]</scope>
    <source>
        <strain evidence="8">DYQJB</strain>
        <tissue evidence="8">Leaf</tissue>
    </source>
</reference>
<name>A0ABD1MIC2_9FABA</name>
<dbReference type="EMBL" id="JBGMDY010000005">
    <property type="protein sequence ID" value="KAL2335509.1"/>
    <property type="molecule type" value="Genomic_DNA"/>
</dbReference>
<evidence type="ECO:0000256" key="3">
    <source>
        <dbReference type="ARBA" id="ARBA00022824"/>
    </source>
</evidence>
<keyword evidence="5 6" id="KW-0472">Membrane</keyword>
<evidence type="ECO:0000259" key="7">
    <source>
        <dbReference type="PROSITE" id="PS50845"/>
    </source>
</evidence>
<dbReference type="Pfam" id="PF02453">
    <property type="entry name" value="Reticulon"/>
    <property type="match status" value="1"/>
</dbReference>
<evidence type="ECO:0000256" key="4">
    <source>
        <dbReference type="ARBA" id="ARBA00022989"/>
    </source>
</evidence>
<protein>
    <recommendedName>
        <fullName evidence="6">Reticulon-like protein</fullName>
    </recommendedName>
</protein>
<feature type="transmembrane region" description="Helical" evidence="6">
    <location>
        <begin position="118"/>
        <end position="150"/>
    </location>
</feature>
<dbReference type="PANTHER" id="PTHR10994:SF67">
    <property type="entry name" value="RETICULON-LIKE PROTEIN B16"/>
    <property type="match status" value="1"/>
</dbReference>
<proteinExistence type="predicted"/>
<keyword evidence="4 6" id="KW-1133">Transmembrane helix</keyword>
<gene>
    <name evidence="8" type="ORF">Fmac_016722</name>
</gene>
<evidence type="ECO:0000256" key="6">
    <source>
        <dbReference type="RuleBase" id="RU363132"/>
    </source>
</evidence>
<feature type="domain" description="Reticulon" evidence="7">
    <location>
        <begin position="13"/>
        <end position="175"/>
    </location>
</feature>
<keyword evidence="9" id="KW-1185">Reference proteome</keyword>
<dbReference type="InterPro" id="IPR045064">
    <property type="entry name" value="Reticulon-like"/>
</dbReference>
<accession>A0ABD1MIC2</accession>